<organism evidence="2">
    <name type="scientific">Candidatus Atribacter allofermentans</name>
    <dbReference type="NCBI Taxonomy" id="1852833"/>
    <lineage>
        <taxon>Bacteria</taxon>
        <taxon>Pseudomonadati</taxon>
        <taxon>Atribacterota</taxon>
        <taxon>Atribacteria</taxon>
        <taxon>Atribacterales</taxon>
        <taxon>Atribacteraceae</taxon>
        <taxon>Atribacter</taxon>
    </lineage>
</organism>
<comment type="caution">
    <text evidence="2">The sequence shown here is derived from an EMBL/GenBank/DDBJ whole genome shotgun (WGS) entry which is preliminary data.</text>
</comment>
<dbReference type="PANTHER" id="PTHR30087:SF0">
    <property type="entry name" value="INNER MEMBRANE PROTEIN"/>
    <property type="match status" value="1"/>
</dbReference>
<dbReference type="PANTHER" id="PTHR30087">
    <property type="entry name" value="INNER MEMBRANE PROTEIN"/>
    <property type="match status" value="1"/>
</dbReference>
<name>A0A1V5SXJ5_9BACT</name>
<accession>A0A1V5SXJ5</accession>
<gene>
    <name evidence="2" type="ORF">BWY41_00891</name>
</gene>
<protein>
    <recommendedName>
        <fullName evidence="1">DUF1722 domain-containing protein</fullName>
    </recommendedName>
</protein>
<dbReference type="InterPro" id="IPR007553">
    <property type="entry name" value="2-thiour_desulf"/>
</dbReference>
<feature type="domain" description="DUF1722" evidence="1">
    <location>
        <begin position="191"/>
        <end position="307"/>
    </location>
</feature>
<dbReference type="PIRSF" id="PIRSF037004">
    <property type="entry name" value="UCP037004"/>
    <property type="match status" value="1"/>
</dbReference>
<dbReference type="EMBL" id="MWBQ01000056">
    <property type="protein sequence ID" value="OQA59235.1"/>
    <property type="molecule type" value="Genomic_DNA"/>
</dbReference>
<reference evidence="2" key="1">
    <citation type="submission" date="2017-02" db="EMBL/GenBank/DDBJ databases">
        <title>Delving into the versatile metabolic prowess of the omnipresent phylum Bacteroidetes.</title>
        <authorList>
            <person name="Nobu M.K."/>
            <person name="Mei R."/>
            <person name="Narihiro T."/>
            <person name="Kuroda K."/>
            <person name="Liu W.-T."/>
        </authorList>
    </citation>
    <scope>NUCLEOTIDE SEQUENCE</scope>
    <source>
        <strain evidence="2">ADurb.Bin276</strain>
    </source>
</reference>
<evidence type="ECO:0000259" key="1">
    <source>
        <dbReference type="Pfam" id="PF08349"/>
    </source>
</evidence>
<dbReference type="Pfam" id="PF04463">
    <property type="entry name" value="2-thiour_desulf"/>
    <property type="match status" value="1"/>
</dbReference>
<dbReference type="Proteomes" id="UP000485569">
    <property type="component" value="Unassembled WGS sequence"/>
</dbReference>
<dbReference type="Pfam" id="PF08349">
    <property type="entry name" value="DUF1722"/>
    <property type="match status" value="1"/>
</dbReference>
<dbReference type="InterPro" id="IPR017087">
    <property type="entry name" value="UCP037004"/>
</dbReference>
<sequence>MKQFTKPTVVVSKCLGFDSCRYNGQMIPVDFIEKMKPNVHFVPVCPEVEIGLGVPRDPIRLVSVNGDFRLMQPTTGHDYSDKMKHFALEFLQSLPEIDGFILKGRSPSCGVKDVKIYQSLDKGPSIGTTRGFFSEVVSNVSPFLPIEDEGRLSNLKIRDHFYTSLFVLADFRQLRDQPSRQQLVQFHTELKLLLMAYNQSEMRMMGRIVAQVNKKQIKEVYDDYRSHLLKALFRSPKTPSMINVFMHALGYFSTRLHTNEKAFFLDSLEKYRAGRSTFATNLQLLRSWVIRFDEPYLQNQRFFEPYPEVLMELVDSSKGRE</sequence>
<dbReference type="AlphaFoldDB" id="A0A1V5SXJ5"/>
<evidence type="ECO:0000313" key="2">
    <source>
        <dbReference type="EMBL" id="OQA59235.1"/>
    </source>
</evidence>
<dbReference type="InterPro" id="IPR013560">
    <property type="entry name" value="DUF1722"/>
</dbReference>
<proteinExistence type="predicted"/>